<keyword evidence="2" id="KW-1185">Reference proteome</keyword>
<dbReference type="EMBL" id="JBBMRA010000001">
    <property type="protein sequence ID" value="MEM5535168.1"/>
    <property type="molecule type" value="Genomic_DNA"/>
</dbReference>
<dbReference type="RefSeq" id="WP_342853557.1">
    <property type="nucleotide sequence ID" value="NZ_JBBMRA010000001.1"/>
</dbReference>
<accession>A0ABU9TN79</accession>
<comment type="caution">
    <text evidence="1">The sequence shown here is derived from an EMBL/GenBank/DDBJ whole genome shotgun (WGS) entry which is preliminary data.</text>
</comment>
<name>A0ABU9TN79_9GAMM</name>
<evidence type="ECO:0000313" key="1">
    <source>
        <dbReference type="EMBL" id="MEM5535168.1"/>
    </source>
</evidence>
<proteinExistence type="predicted"/>
<sequence>MSTRIFFDKIKNDTQQLISDIESELNLESVPERYAQLKAEIGNSLKLNDGSKDQTYAESILEFYNRLKPNSGSNDHKKIFNALIDGFDLLEWTEKNGE</sequence>
<evidence type="ECO:0000313" key="2">
    <source>
        <dbReference type="Proteomes" id="UP001449225"/>
    </source>
</evidence>
<reference evidence="1 2" key="1">
    <citation type="submission" date="2024-03" db="EMBL/GenBank/DDBJ databases">
        <title>Community enrichment and isolation of bacterial strains for fucoidan degradation.</title>
        <authorList>
            <person name="Sichert A."/>
        </authorList>
    </citation>
    <scope>NUCLEOTIDE SEQUENCE [LARGE SCALE GENOMIC DNA]</scope>
    <source>
        <strain evidence="1 2">AS76</strain>
    </source>
</reference>
<organism evidence="1 2">
    <name type="scientific">Neptuniibacter pectenicola</name>
    <dbReference type="NCBI Taxonomy" id="1806669"/>
    <lineage>
        <taxon>Bacteria</taxon>
        <taxon>Pseudomonadati</taxon>
        <taxon>Pseudomonadota</taxon>
        <taxon>Gammaproteobacteria</taxon>
        <taxon>Oceanospirillales</taxon>
        <taxon>Oceanospirillaceae</taxon>
        <taxon>Neptuniibacter</taxon>
    </lineage>
</organism>
<gene>
    <name evidence="1" type="ORF">WNY58_02070</name>
</gene>
<protein>
    <submittedName>
        <fullName evidence="1">Uncharacterized protein</fullName>
    </submittedName>
</protein>
<dbReference type="Proteomes" id="UP001449225">
    <property type="component" value="Unassembled WGS sequence"/>
</dbReference>